<name>A0A941BKU1_9BURK</name>
<feature type="domain" description="Tll0287-like" evidence="2">
    <location>
        <begin position="45"/>
        <end position="188"/>
    </location>
</feature>
<dbReference type="AlphaFoldDB" id="A0A941BKU1"/>
<comment type="caution">
    <text evidence="3">The sequence shown here is derived from an EMBL/GenBank/DDBJ whole genome shotgun (WGS) entry which is preliminary data.</text>
</comment>
<dbReference type="EMBL" id="JAGQDE010000018">
    <property type="protein sequence ID" value="MBQ0960822.1"/>
    <property type="molecule type" value="Genomic_DNA"/>
</dbReference>
<feature type="signal peptide" evidence="1">
    <location>
        <begin position="1"/>
        <end position="22"/>
    </location>
</feature>
<sequence>MSRPRQLGLAVLLGTASFVAQAEDAWVAEARQLATSVPPKLLAVLNREIEQGGAVQAIGACQIQAPEMARQASAASGWTVRRVSLRERNPKARPDAWEQAALEDFDRRVAAGEVPMTLEKAERVDVAGVPTLRYVRALAVGPVCVQCHGDTAQMDAGVKAKLAALYPHDRATGYAVGQIRGVITLSKPAP</sequence>
<evidence type="ECO:0000259" key="2">
    <source>
        <dbReference type="Pfam" id="PF11845"/>
    </source>
</evidence>
<proteinExistence type="predicted"/>
<feature type="chain" id="PRO_5036691231" evidence="1">
    <location>
        <begin position="23"/>
        <end position="190"/>
    </location>
</feature>
<dbReference type="InterPro" id="IPR021796">
    <property type="entry name" value="Tll0287-like_dom"/>
</dbReference>
<organism evidence="3 4">
    <name type="scientific">Ideonella aquatica</name>
    <dbReference type="NCBI Taxonomy" id="2824119"/>
    <lineage>
        <taxon>Bacteria</taxon>
        <taxon>Pseudomonadati</taxon>
        <taxon>Pseudomonadota</taxon>
        <taxon>Betaproteobacteria</taxon>
        <taxon>Burkholderiales</taxon>
        <taxon>Sphaerotilaceae</taxon>
        <taxon>Ideonella</taxon>
    </lineage>
</organism>
<reference evidence="3" key="1">
    <citation type="submission" date="2021-04" db="EMBL/GenBank/DDBJ databases">
        <title>The genome sequence of Ideonella sp. 4Y11.</title>
        <authorList>
            <person name="Liu Y."/>
        </authorList>
    </citation>
    <scope>NUCLEOTIDE SEQUENCE</scope>
    <source>
        <strain evidence="3">4Y11</strain>
    </source>
</reference>
<dbReference type="Pfam" id="PF11845">
    <property type="entry name" value="Tll0287-like"/>
    <property type="match status" value="1"/>
</dbReference>
<evidence type="ECO:0000313" key="3">
    <source>
        <dbReference type="EMBL" id="MBQ0960822.1"/>
    </source>
</evidence>
<protein>
    <submittedName>
        <fullName evidence="3">DUF3365 domain-containing protein</fullName>
    </submittedName>
</protein>
<accession>A0A941BKU1</accession>
<evidence type="ECO:0000313" key="4">
    <source>
        <dbReference type="Proteomes" id="UP000678374"/>
    </source>
</evidence>
<evidence type="ECO:0000256" key="1">
    <source>
        <dbReference type="SAM" id="SignalP"/>
    </source>
</evidence>
<keyword evidence="1" id="KW-0732">Signal</keyword>
<dbReference type="Proteomes" id="UP000678374">
    <property type="component" value="Unassembled WGS sequence"/>
</dbReference>
<keyword evidence="4" id="KW-1185">Reference proteome</keyword>
<dbReference type="RefSeq" id="WP_210803495.1">
    <property type="nucleotide sequence ID" value="NZ_JAGQDE010000018.1"/>
</dbReference>
<gene>
    <name evidence="3" type="ORF">KAK06_17845</name>
</gene>